<reference evidence="3" key="2">
    <citation type="submission" date="2025-08" db="UniProtKB">
        <authorList>
            <consortium name="RefSeq"/>
        </authorList>
    </citation>
    <scope>IDENTIFICATION</scope>
    <source>
        <tissue evidence="3">Young leaves</tissue>
    </source>
</reference>
<evidence type="ECO:0000313" key="2">
    <source>
        <dbReference type="Proteomes" id="UP000228380"/>
    </source>
</evidence>
<feature type="region of interest" description="Disordered" evidence="1">
    <location>
        <begin position="19"/>
        <end position="43"/>
    </location>
</feature>
<protein>
    <submittedName>
        <fullName evidence="3">Uncharacterized protein At1g76070-like</fullName>
    </submittedName>
</protein>
<dbReference type="Proteomes" id="UP000228380">
    <property type="component" value="Chromosome 18"/>
</dbReference>
<keyword evidence="2" id="KW-1185">Reference proteome</keyword>
<dbReference type="RefSeq" id="XP_008813523.1">
    <property type="nucleotide sequence ID" value="XM_008815301.3"/>
</dbReference>
<proteinExistence type="predicted"/>
<dbReference type="AlphaFoldDB" id="A0A8B7D5C9"/>
<feature type="compositionally biased region" description="Basic and acidic residues" evidence="1">
    <location>
        <begin position="155"/>
        <end position="175"/>
    </location>
</feature>
<dbReference type="PANTHER" id="PTHR34779">
    <property type="entry name" value="OS09G0542900 PROTEIN"/>
    <property type="match status" value="1"/>
</dbReference>
<reference evidence="2" key="1">
    <citation type="journal article" date="2019" name="Nat. Commun.">
        <title>Genome-wide association mapping of date palm fruit traits.</title>
        <authorList>
            <person name="Hazzouri K.M."/>
            <person name="Gros-Balthazard M."/>
            <person name="Flowers J.M."/>
            <person name="Copetti D."/>
            <person name="Lemansour A."/>
            <person name="Lebrun M."/>
            <person name="Masmoudi K."/>
            <person name="Ferrand S."/>
            <person name="Dhar M.I."/>
            <person name="Fresquez Z.A."/>
            <person name="Rosas U."/>
            <person name="Zhang J."/>
            <person name="Talag J."/>
            <person name="Lee S."/>
            <person name="Kudrna D."/>
            <person name="Powell R.F."/>
            <person name="Leitch I.J."/>
            <person name="Krueger R.R."/>
            <person name="Wing R.A."/>
            <person name="Amiri K.M.A."/>
            <person name="Purugganan M.D."/>
        </authorList>
    </citation>
    <scope>NUCLEOTIDE SEQUENCE [LARGE SCALE GENOMIC DNA]</scope>
    <source>
        <strain evidence="2">cv. Khalas</strain>
    </source>
</reference>
<gene>
    <name evidence="3" type="primary">LOC103724135</name>
</gene>
<dbReference type="GeneID" id="103724135"/>
<dbReference type="InterPro" id="IPR038796">
    <property type="entry name" value="At1g76070-like"/>
</dbReference>
<evidence type="ECO:0000256" key="1">
    <source>
        <dbReference type="SAM" id="MobiDB-lite"/>
    </source>
</evidence>
<feature type="region of interest" description="Disordered" evidence="1">
    <location>
        <begin position="63"/>
        <end position="106"/>
    </location>
</feature>
<dbReference type="OrthoDB" id="1926132at2759"/>
<sequence>MEKPRRAKATKIFSFLPKPTSFSVSHPPLSPGRENASKPKAFHNKAFSGPIISIVPVEARRKEKNGGSFDAQEPTSPKVSCIGQIKRKKVCRSKRSSPPQQERKPRTFIIRRMFRRMVRPSRRTDAAESSEGRPAVLGTAPPLGQMKRFTSGRGTLHDFDWRKVERRQEAATGDRDESDSDEDIYHSAPIVVGDGVVALEPRKEVNLWKRRTLAPPVPLQLN</sequence>
<dbReference type="KEGG" id="pda:103724135"/>
<feature type="region of interest" description="Disordered" evidence="1">
    <location>
        <begin position="119"/>
        <end position="186"/>
    </location>
</feature>
<accession>A0A8B7D5C9</accession>
<feature type="compositionally biased region" description="Basic residues" evidence="1">
    <location>
        <begin position="85"/>
        <end position="95"/>
    </location>
</feature>
<organism evidence="2 3">
    <name type="scientific">Phoenix dactylifera</name>
    <name type="common">Date palm</name>
    <dbReference type="NCBI Taxonomy" id="42345"/>
    <lineage>
        <taxon>Eukaryota</taxon>
        <taxon>Viridiplantae</taxon>
        <taxon>Streptophyta</taxon>
        <taxon>Embryophyta</taxon>
        <taxon>Tracheophyta</taxon>
        <taxon>Spermatophyta</taxon>
        <taxon>Magnoliopsida</taxon>
        <taxon>Liliopsida</taxon>
        <taxon>Arecaceae</taxon>
        <taxon>Coryphoideae</taxon>
        <taxon>Phoeniceae</taxon>
        <taxon>Phoenix</taxon>
    </lineage>
</organism>
<evidence type="ECO:0000313" key="3">
    <source>
        <dbReference type="RefSeq" id="XP_008813523.1"/>
    </source>
</evidence>
<dbReference type="PANTHER" id="PTHR34779:SF1">
    <property type="entry name" value="OS09G0542900 PROTEIN"/>
    <property type="match status" value="1"/>
</dbReference>
<name>A0A8B7D5C9_PHODC</name>